<dbReference type="AlphaFoldDB" id="A0A1R3JY99"/>
<proteinExistence type="predicted"/>
<organism evidence="1 2">
    <name type="scientific">Corchorus capsularis</name>
    <name type="common">Jute</name>
    <dbReference type="NCBI Taxonomy" id="210143"/>
    <lineage>
        <taxon>Eukaryota</taxon>
        <taxon>Viridiplantae</taxon>
        <taxon>Streptophyta</taxon>
        <taxon>Embryophyta</taxon>
        <taxon>Tracheophyta</taxon>
        <taxon>Spermatophyta</taxon>
        <taxon>Magnoliopsida</taxon>
        <taxon>eudicotyledons</taxon>
        <taxon>Gunneridae</taxon>
        <taxon>Pentapetalae</taxon>
        <taxon>rosids</taxon>
        <taxon>malvids</taxon>
        <taxon>Malvales</taxon>
        <taxon>Malvaceae</taxon>
        <taxon>Grewioideae</taxon>
        <taxon>Apeibeae</taxon>
        <taxon>Corchorus</taxon>
    </lineage>
</organism>
<name>A0A1R3JY99_COCAP</name>
<comment type="caution">
    <text evidence="1">The sequence shown here is derived from an EMBL/GenBank/DDBJ whole genome shotgun (WGS) entry which is preliminary data.</text>
</comment>
<dbReference type="Proteomes" id="UP000188268">
    <property type="component" value="Unassembled WGS sequence"/>
</dbReference>
<accession>A0A1R3JY99</accession>
<evidence type="ECO:0000313" key="1">
    <source>
        <dbReference type="EMBL" id="OMO99838.1"/>
    </source>
</evidence>
<reference evidence="1 2" key="1">
    <citation type="submission" date="2013-09" db="EMBL/GenBank/DDBJ databases">
        <title>Corchorus capsularis genome sequencing.</title>
        <authorList>
            <person name="Alam M."/>
            <person name="Haque M.S."/>
            <person name="Islam M.S."/>
            <person name="Emdad E.M."/>
            <person name="Islam M.M."/>
            <person name="Ahmed B."/>
            <person name="Halim A."/>
            <person name="Hossen Q.M.M."/>
            <person name="Hossain M.Z."/>
            <person name="Ahmed R."/>
            <person name="Khan M.M."/>
            <person name="Islam R."/>
            <person name="Rashid M.M."/>
            <person name="Khan S.A."/>
            <person name="Rahman M.S."/>
            <person name="Alam M."/>
        </authorList>
    </citation>
    <scope>NUCLEOTIDE SEQUENCE [LARGE SCALE GENOMIC DNA]</scope>
    <source>
        <strain evidence="2">cv. CVL-1</strain>
        <tissue evidence="1">Whole seedling</tissue>
    </source>
</reference>
<gene>
    <name evidence="1" type="ORF">CCACVL1_03589</name>
</gene>
<keyword evidence="2" id="KW-1185">Reference proteome</keyword>
<dbReference type="Gramene" id="OMO99838">
    <property type="protein sequence ID" value="OMO99838"/>
    <property type="gene ID" value="CCACVL1_03589"/>
</dbReference>
<sequence>MESSGILMSQTQTEPVATADGTKVITSQETDDNYYQVPQGEKAAHEMVLMCPSFEDQCLPVMSQEAAMSWLDQYLQADELGLWGGLWNWNLQQDDPHCNKIAMQTQPKAAYSFGGDANNNNNLYNGGYIF</sequence>
<dbReference type="EMBL" id="AWWV01006770">
    <property type="protein sequence ID" value="OMO99838.1"/>
    <property type="molecule type" value="Genomic_DNA"/>
</dbReference>
<protein>
    <submittedName>
        <fullName evidence="1">Putative r2r3-myb transcription factor</fullName>
    </submittedName>
</protein>
<evidence type="ECO:0000313" key="2">
    <source>
        <dbReference type="Proteomes" id="UP000188268"/>
    </source>
</evidence>